<dbReference type="InterPro" id="IPR036388">
    <property type="entry name" value="WH-like_DNA-bd_sf"/>
</dbReference>
<dbReference type="GO" id="GO:0000160">
    <property type="term" value="P:phosphorelay signal transduction system"/>
    <property type="evidence" value="ECO:0007669"/>
    <property type="project" value="InterPro"/>
</dbReference>
<dbReference type="GO" id="GO:0003677">
    <property type="term" value="F:DNA binding"/>
    <property type="evidence" value="ECO:0007669"/>
    <property type="project" value="UniProtKB-UniRule"/>
</dbReference>
<evidence type="ECO:0000313" key="5">
    <source>
        <dbReference type="Proteomes" id="UP000448038"/>
    </source>
</evidence>
<dbReference type="PROSITE" id="PS51755">
    <property type="entry name" value="OMPR_PHOB"/>
    <property type="match status" value="1"/>
</dbReference>
<keyword evidence="1 2" id="KW-0238">DNA-binding</keyword>
<dbReference type="Gene3D" id="1.10.10.10">
    <property type="entry name" value="Winged helix-like DNA-binding domain superfamily/Winged helix DNA-binding domain"/>
    <property type="match status" value="1"/>
</dbReference>
<feature type="DNA-binding region" description="OmpR/PhoB-type" evidence="2">
    <location>
        <begin position="1"/>
        <end position="90"/>
    </location>
</feature>
<evidence type="ECO:0000259" key="3">
    <source>
        <dbReference type="PROSITE" id="PS51755"/>
    </source>
</evidence>
<sequence>MDKIKFHLNKKNNYIYLNNKKILKINDKEYKILTLLLNNKRIYSKDELLYTVWNKGTYYNSVVPQAISLLRKKLYKHNIDAIITVRGEGY</sequence>
<dbReference type="SMART" id="SM00862">
    <property type="entry name" value="Trans_reg_C"/>
    <property type="match status" value="1"/>
</dbReference>
<evidence type="ECO:0000256" key="1">
    <source>
        <dbReference type="ARBA" id="ARBA00023125"/>
    </source>
</evidence>
<proteinExistence type="predicted"/>
<reference evidence="4 5" key="1">
    <citation type="submission" date="2019-11" db="EMBL/GenBank/DDBJ databases">
        <title>Using colonization assays and comparative genomics to discover symbiosis behaviors and factors in Vibrio fischeri.</title>
        <authorList>
            <person name="Bongrand C."/>
            <person name="Moriano-Gutierrez S."/>
            <person name="Arevalo P."/>
            <person name="Mcfall-Ngai M."/>
            <person name="Visick K."/>
            <person name="Polz M.F."/>
            <person name="Ruby E.G."/>
        </authorList>
    </citation>
    <scope>NUCLEOTIDE SEQUENCE [LARGE SCALE GENOMIC DNA]</scope>
    <source>
        <strain evidence="5">emors.4.1</strain>
    </source>
</reference>
<protein>
    <submittedName>
        <fullName evidence="4">Winged helix family transcriptional regulator</fullName>
    </submittedName>
</protein>
<dbReference type="RefSeq" id="WP_196582994.1">
    <property type="nucleotide sequence ID" value="NZ_WOBN01000026.1"/>
</dbReference>
<dbReference type="CDD" id="cd00383">
    <property type="entry name" value="trans_reg_C"/>
    <property type="match status" value="1"/>
</dbReference>
<evidence type="ECO:0000313" key="4">
    <source>
        <dbReference type="EMBL" id="MUK50701.1"/>
    </source>
</evidence>
<dbReference type="Pfam" id="PF00486">
    <property type="entry name" value="Trans_reg_C"/>
    <property type="match status" value="1"/>
</dbReference>
<dbReference type="Proteomes" id="UP000448038">
    <property type="component" value="Unassembled WGS sequence"/>
</dbReference>
<dbReference type="AlphaFoldDB" id="A0A844P5M9"/>
<comment type="caution">
    <text evidence="4">The sequence shown here is derived from an EMBL/GenBank/DDBJ whole genome shotgun (WGS) entry which is preliminary data.</text>
</comment>
<organism evidence="4 5">
    <name type="scientific">Aliivibrio fischeri</name>
    <name type="common">Vibrio fischeri</name>
    <dbReference type="NCBI Taxonomy" id="668"/>
    <lineage>
        <taxon>Bacteria</taxon>
        <taxon>Pseudomonadati</taxon>
        <taxon>Pseudomonadota</taxon>
        <taxon>Gammaproteobacteria</taxon>
        <taxon>Vibrionales</taxon>
        <taxon>Vibrionaceae</taxon>
        <taxon>Aliivibrio</taxon>
    </lineage>
</organism>
<evidence type="ECO:0000256" key="2">
    <source>
        <dbReference type="PROSITE-ProRule" id="PRU01091"/>
    </source>
</evidence>
<dbReference type="EMBL" id="WOBN01000026">
    <property type="protein sequence ID" value="MUK50701.1"/>
    <property type="molecule type" value="Genomic_DNA"/>
</dbReference>
<gene>
    <name evidence="4" type="ORF">GNP88_16240</name>
</gene>
<accession>A0A844P5M9</accession>
<name>A0A844P5M9_ALIFS</name>
<feature type="non-terminal residue" evidence="4">
    <location>
        <position position="90"/>
    </location>
</feature>
<dbReference type="InterPro" id="IPR001867">
    <property type="entry name" value="OmpR/PhoB-type_DNA-bd"/>
</dbReference>
<dbReference type="GO" id="GO:0006355">
    <property type="term" value="P:regulation of DNA-templated transcription"/>
    <property type="evidence" value="ECO:0007669"/>
    <property type="project" value="InterPro"/>
</dbReference>
<feature type="domain" description="OmpR/PhoB-type" evidence="3">
    <location>
        <begin position="1"/>
        <end position="90"/>
    </location>
</feature>
<dbReference type="InterPro" id="IPR016032">
    <property type="entry name" value="Sig_transdc_resp-reg_C-effctor"/>
</dbReference>
<dbReference type="SUPFAM" id="SSF46894">
    <property type="entry name" value="C-terminal effector domain of the bipartite response regulators"/>
    <property type="match status" value="1"/>
</dbReference>